<keyword evidence="2" id="KW-1185">Reference proteome</keyword>
<accession>A0A6P5JFX3</accession>
<dbReference type="Proteomes" id="UP000515140">
    <property type="component" value="Unplaced"/>
</dbReference>
<feature type="region of interest" description="Disordered" evidence="1">
    <location>
        <begin position="59"/>
        <end position="89"/>
    </location>
</feature>
<dbReference type="GeneID" id="110201652"/>
<protein>
    <submittedName>
        <fullName evidence="3">Uncharacterized protein LOC110201652 isoform X1</fullName>
    </submittedName>
</protein>
<dbReference type="KEGG" id="pcw:110201652"/>
<sequence>MRHLESSSALVARMSHSSEYNHESSLRTPGSRDSCGTCSPTCSPSRTLALRAMGAWDSRNPSLRTGHLSSGNQTGAGPSPGKSQAGSMAAWGTAEPAMLSHGTSAKAPEEGVRACSSCGTAHRSPSLPLELDVFFLPRPQHQWWRRRGEMELHSSIFWVSAITNNESDPKWNRLPVEEGRQGKQLLTDIWTRQSQEFTKRKVCWSLRKQPLKTPSEVKCD</sequence>
<gene>
    <name evidence="3" type="primary">LOC110201652</name>
</gene>
<dbReference type="InParanoid" id="A0A6P5JFX3"/>
<organism evidence="2 3">
    <name type="scientific">Phascolarctos cinereus</name>
    <name type="common">Koala</name>
    <dbReference type="NCBI Taxonomy" id="38626"/>
    <lineage>
        <taxon>Eukaryota</taxon>
        <taxon>Metazoa</taxon>
        <taxon>Chordata</taxon>
        <taxon>Craniata</taxon>
        <taxon>Vertebrata</taxon>
        <taxon>Euteleostomi</taxon>
        <taxon>Mammalia</taxon>
        <taxon>Metatheria</taxon>
        <taxon>Diprotodontia</taxon>
        <taxon>Phascolarctidae</taxon>
        <taxon>Phascolarctos</taxon>
    </lineage>
</organism>
<name>A0A6P5JFX3_PHACI</name>
<evidence type="ECO:0000313" key="3">
    <source>
        <dbReference type="RefSeq" id="XP_020833130.1"/>
    </source>
</evidence>
<dbReference type="RefSeq" id="XP_020833130.1">
    <property type="nucleotide sequence ID" value="XM_020977471.1"/>
</dbReference>
<reference evidence="3" key="1">
    <citation type="submission" date="2025-08" db="UniProtKB">
        <authorList>
            <consortium name="RefSeq"/>
        </authorList>
    </citation>
    <scope>IDENTIFICATION</scope>
    <source>
        <tissue evidence="3">Spleen</tissue>
    </source>
</reference>
<proteinExistence type="predicted"/>
<evidence type="ECO:0000256" key="1">
    <source>
        <dbReference type="SAM" id="MobiDB-lite"/>
    </source>
</evidence>
<feature type="region of interest" description="Disordered" evidence="1">
    <location>
        <begin position="15"/>
        <end position="39"/>
    </location>
</feature>
<feature type="compositionally biased region" description="Polar residues" evidence="1">
    <location>
        <begin position="59"/>
        <end position="86"/>
    </location>
</feature>
<dbReference type="AlphaFoldDB" id="A0A6P5JFX3"/>
<evidence type="ECO:0000313" key="2">
    <source>
        <dbReference type="Proteomes" id="UP000515140"/>
    </source>
</evidence>